<proteinExistence type="predicted"/>
<dbReference type="KEGG" id="ccin:107269955"/>
<reference evidence="2" key="1">
    <citation type="submission" date="2025-08" db="UniProtKB">
        <authorList>
            <consortium name="RefSeq"/>
        </authorList>
    </citation>
    <scope>IDENTIFICATION</scope>
</reference>
<dbReference type="AlphaFoldDB" id="A0AAJ7W3E6"/>
<gene>
    <name evidence="2" type="primary">LOC107269955</name>
</gene>
<protein>
    <submittedName>
        <fullName evidence="2">Uncharacterized protein LOC107269955</fullName>
    </submittedName>
</protein>
<dbReference type="RefSeq" id="XP_024943100.1">
    <property type="nucleotide sequence ID" value="XM_025087332.1"/>
</dbReference>
<evidence type="ECO:0000313" key="2">
    <source>
        <dbReference type="RefSeq" id="XP_024943100.1"/>
    </source>
</evidence>
<dbReference type="Proteomes" id="UP000694920">
    <property type="component" value="Unplaced"/>
</dbReference>
<keyword evidence="1" id="KW-1185">Reference proteome</keyword>
<accession>A0AAJ7W3E6</accession>
<organism evidence="1 2">
    <name type="scientific">Cephus cinctus</name>
    <name type="common">Wheat stem sawfly</name>
    <dbReference type="NCBI Taxonomy" id="211228"/>
    <lineage>
        <taxon>Eukaryota</taxon>
        <taxon>Metazoa</taxon>
        <taxon>Ecdysozoa</taxon>
        <taxon>Arthropoda</taxon>
        <taxon>Hexapoda</taxon>
        <taxon>Insecta</taxon>
        <taxon>Pterygota</taxon>
        <taxon>Neoptera</taxon>
        <taxon>Endopterygota</taxon>
        <taxon>Hymenoptera</taxon>
        <taxon>Cephoidea</taxon>
        <taxon>Cephidae</taxon>
        <taxon>Cephus</taxon>
    </lineage>
</organism>
<name>A0AAJ7W3E6_CEPCN</name>
<dbReference type="GeneID" id="107269955"/>
<sequence>MKKKILSILANKGIQRLKKVCSSLLIFFWLDQLVREGKDDTSSGISACHATDTTYANVNATFDVVCAQHVCTNHLLTRLANFIRIRLDCHRSNLLAPDDCTNARQK</sequence>
<evidence type="ECO:0000313" key="1">
    <source>
        <dbReference type="Proteomes" id="UP000694920"/>
    </source>
</evidence>